<feature type="region of interest" description="Disordered" evidence="6">
    <location>
        <begin position="1"/>
        <end position="25"/>
    </location>
</feature>
<gene>
    <name evidence="9" type="ORF">FNH09_37240</name>
</gene>
<keyword evidence="4 7" id="KW-0472">Membrane</keyword>
<evidence type="ECO:0000256" key="6">
    <source>
        <dbReference type="SAM" id="MobiDB-lite"/>
    </source>
</evidence>
<dbReference type="GO" id="GO:0016020">
    <property type="term" value="C:membrane"/>
    <property type="evidence" value="ECO:0007669"/>
    <property type="project" value="UniProtKB-SubCell"/>
</dbReference>
<protein>
    <recommendedName>
        <fullName evidence="5">Signal peptidase I</fullName>
        <ecNumber evidence="5">3.4.21.89</ecNumber>
    </recommendedName>
</protein>
<dbReference type="SUPFAM" id="SSF51306">
    <property type="entry name" value="LexA/Signal peptidase"/>
    <property type="match status" value="1"/>
</dbReference>
<dbReference type="AlphaFoldDB" id="A0A5N8VN38"/>
<evidence type="ECO:0000256" key="7">
    <source>
        <dbReference type="SAM" id="Phobius"/>
    </source>
</evidence>
<dbReference type="PANTHER" id="PTHR10806:SF6">
    <property type="entry name" value="SIGNAL PEPTIDASE COMPLEX CATALYTIC SUBUNIT SEC11"/>
    <property type="match status" value="1"/>
</dbReference>
<dbReference type="GO" id="GO:0004252">
    <property type="term" value="F:serine-type endopeptidase activity"/>
    <property type="evidence" value="ECO:0007669"/>
    <property type="project" value="UniProtKB-UniRule"/>
</dbReference>
<dbReference type="GO" id="GO:0009003">
    <property type="term" value="F:signal peptidase activity"/>
    <property type="evidence" value="ECO:0007669"/>
    <property type="project" value="UniProtKB-EC"/>
</dbReference>
<evidence type="ECO:0000259" key="8">
    <source>
        <dbReference type="Pfam" id="PF10502"/>
    </source>
</evidence>
<dbReference type="PANTHER" id="PTHR10806">
    <property type="entry name" value="SIGNAL PEPTIDASE COMPLEX CATALYTIC SUBUNIT SEC11"/>
    <property type="match status" value="1"/>
</dbReference>
<dbReference type="GO" id="GO:0006465">
    <property type="term" value="P:signal peptide processing"/>
    <property type="evidence" value="ECO:0007669"/>
    <property type="project" value="UniProtKB-UniRule"/>
</dbReference>
<feature type="transmembrane region" description="Helical" evidence="7">
    <location>
        <begin position="31"/>
        <end position="54"/>
    </location>
</feature>
<feature type="transmembrane region" description="Helical" evidence="7">
    <location>
        <begin position="168"/>
        <end position="188"/>
    </location>
</feature>
<dbReference type="InterPro" id="IPR001733">
    <property type="entry name" value="Peptidase_S26B"/>
</dbReference>
<accession>A0A5N8VN38</accession>
<evidence type="ECO:0000256" key="3">
    <source>
        <dbReference type="ARBA" id="ARBA00022989"/>
    </source>
</evidence>
<dbReference type="Proteomes" id="UP000325849">
    <property type="component" value="Unassembled WGS sequence"/>
</dbReference>
<keyword evidence="3 7" id="KW-1133">Transmembrane helix</keyword>
<comment type="subcellular location">
    <subcellularLocation>
        <location evidence="1">Membrane</location>
    </subcellularLocation>
</comment>
<keyword evidence="2 7" id="KW-0812">Transmembrane</keyword>
<dbReference type="InterPro" id="IPR036286">
    <property type="entry name" value="LexA/Signal_pep-like_sf"/>
</dbReference>
<evidence type="ECO:0000313" key="9">
    <source>
        <dbReference type="EMBL" id="MPY36670.1"/>
    </source>
</evidence>
<dbReference type="EC" id="3.4.21.89" evidence="5"/>
<name>A0A5N8VN38_9ACTN</name>
<reference evidence="9 10" key="1">
    <citation type="submission" date="2019-07" db="EMBL/GenBank/DDBJ databases">
        <title>New species of Amycolatopsis and Streptomyces.</title>
        <authorList>
            <person name="Duangmal K."/>
            <person name="Teo W.F.A."/>
            <person name="Lipun K."/>
        </authorList>
    </citation>
    <scope>NUCLEOTIDE SEQUENCE [LARGE SCALE GENOMIC DNA]</scope>
    <source>
        <strain evidence="9 10">NBRC 109810</strain>
    </source>
</reference>
<dbReference type="Pfam" id="PF10502">
    <property type="entry name" value="Peptidase_S26"/>
    <property type="match status" value="1"/>
</dbReference>
<keyword evidence="9" id="KW-0378">Hydrolase</keyword>
<evidence type="ECO:0000256" key="1">
    <source>
        <dbReference type="ARBA" id="ARBA00004370"/>
    </source>
</evidence>
<dbReference type="EMBL" id="VJZD01000239">
    <property type="protein sequence ID" value="MPY36670.1"/>
    <property type="molecule type" value="Genomic_DNA"/>
</dbReference>
<dbReference type="RefSeq" id="WP_152894302.1">
    <property type="nucleotide sequence ID" value="NZ_VJZD01000239.1"/>
</dbReference>
<evidence type="ECO:0000256" key="4">
    <source>
        <dbReference type="ARBA" id="ARBA00023136"/>
    </source>
</evidence>
<comment type="caution">
    <text evidence="9">The sequence shown here is derived from an EMBL/GenBank/DDBJ whole genome shotgun (WGS) entry which is preliminary data.</text>
</comment>
<organism evidence="9 10">
    <name type="scientific">Streptomyces adustus</name>
    <dbReference type="NCBI Taxonomy" id="1609272"/>
    <lineage>
        <taxon>Bacteria</taxon>
        <taxon>Bacillati</taxon>
        <taxon>Actinomycetota</taxon>
        <taxon>Actinomycetes</taxon>
        <taxon>Kitasatosporales</taxon>
        <taxon>Streptomycetaceae</taxon>
        <taxon>Streptomyces</taxon>
    </lineage>
</organism>
<dbReference type="CDD" id="cd06530">
    <property type="entry name" value="S26_SPase_I"/>
    <property type="match status" value="1"/>
</dbReference>
<dbReference type="InterPro" id="IPR019533">
    <property type="entry name" value="Peptidase_S26"/>
</dbReference>
<sequence length="200" mass="21747">MQLAVRKATTSPDETPAAPQPPRRPHWTRRVLSALLSLVVLLLAVGFAVAAYSVKSGKWEASSVLSGSMEPKLPTGSVVIAQREPVKALKVGDIVIFHRPDEPERQVVHRIVTIKPSKEGPVLETKGDANETKDPWHVRPDGDTAWIVRHDVPYVGYVVTSIHSETGFRVLLGAGALLIVGGTVVLLWRPKKPTPQTTTP</sequence>
<keyword evidence="10" id="KW-1185">Reference proteome</keyword>
<evidence type="ECO:0000313" key="10">
    <source>
        <dbReference type="Proteomes" id="UP000325849"/>
    </source>
</evidence>
<dbReference type="OrthoDB" id="4315104at2"/>
<evidence type="ECO:0000256" key="2">
    <source>
        <dbReference type="ARBA" id="ARBA00022692"/>
    </source>
</evidence>
<feature type="domain" description="Peptidase S26" evidence="8">
    <location>
        <begin position="43"/>
        <end position="114"/>
    </location>
</feature>
<proteinExistence type="predicted"/>
<dbReference type="NCBIfam" id="TIGR02228">
    <property type="entry name" value="sigpep_I_arch"/>
    <property type="match status" value="1"/>
</dbReference>
<dbReference type="Gene3D" id="2.10.109.10">
    <property type="entry name" value="Umud Fragment, subunit A"/>
    <property type="match status" value="1"/>
</dbReference>
<evidence type="ECO:0000256" key="5">
    <source>
        <dbReference type="NCBIfam" id="TIGR02228"/>
    </source>
</evidence>